<dbReference type="RefSeq" id="WP_254100694.1">
    <property type="nucleotide sequence ID" value="NZ_JANATA010000013.1"/>
</dbReference>
<dbReference type="InterPro" id="IPR011527">
    <property type="entry name" value="ABC1_TM_dom"/>
</dbReference>
<dbReference type="PANTHER" id="PTHR24221:SF606">
    <property type="entry name" value="COLICIN V SECRETION-PROCESSING ATP-BINDING PROTEIN"/>
    <property type="match status" value="1"/>
</dbReference>
<organism evidence="11 12">
    <name type="scientific">Opacimonas viscosa</name>
    <dbReference type="NCBI Taxonomy" id="2961944"/>
    <lineage>
        <taxon>Bacteria</taxon>
        <taxon>Pseudomonadati</taxon>
        <taxon>Pseudomonadota</taxon>
        <taxon>Gammaproteobacteria</taxon>
        <taxon>Alteromonadales</taxon>
        <taxon>Alteromonadaceae</taxon>
        <taxon>Opacimonas</taxon>
    </lineage>
</organism>
<dbReference type="InterPro" id="IPR027417">
    <property type="entry name" value="P-loop_NTPase"/>
</dbReference>
<dbReference type="GO" id="GO:0016887">
    <property type="term" value="F:ATP hydrolysis activity"/>
    <property type="evidence" value="ECO:0007669"/>
    <property type="project" value="InterPro"/>
</dbReference>
<dbReference type="InterPro" id="IPR036640">
    <property type="entry name" value="ABC1_TM_sf"/>
</dbReference>
<feature type="transmembrane region" description="Helical" evidence="7">
    <location>
        <begin position="395"/>
        <end position="419"/>
    </location>
</feature>
<keyword evidence="4" id="KW-0067">ATP-binding</keyword>
<feature type="domain" description="Peptidase C39" evidence="10">
    <location>
        <begin position="22"/>
        <end position="148"/>
    </location>
</feature>
<dbReference type="InterPro" id="IPR017871">
    <property type="entry name" value="ABC_transporter-like_CS"/>
</dbReference>
<protein>
    <submittedName>
        <fullName evidence="11">Peptidase domain-containing ABC transporter</fullName>
    </submittedName>
</protein>
<evidence type="ECO:0000256" key="4">
    <source>
        <dbReference type="ARBA" id="ARBA00022840"/>
    </source>
</evidence>
<dbReference type="Gene3D" id="1.20.1560.10">
    <property type="entry name" value="ABC transporter type 1, transmembrane domain"/>
    <property type="match status" value="1"/>
</dbReference>
<comment type="caution">
    <text evidence="11">The sequence shown here is derived from an EMBL/GenBank/DDBJ whole genome shotgun (WGS) entry which is preliminary data.</text>
</comment>
<feature type="transmembrane region" description="Helical" evidence="7">
    <location>
        <begin position="179"/>
        <end position="202"/>
    </location>
</feature>
<dbReference type="CDD" id="cd18567">
    <property type="entry name" value="ABC_6TM_CvaB_RaxB_like"/>
    <property type="match status" value="1"/>
</dbReference>
<dbReference type="Pfam" id="PF00664">
    <property type="entry name" value="ABC_membrane"/>
    <property type="match status" value="1"/>
</dbReference>
<dbReference type="EMBL" id="JANATA010000013">
    <property type="protein sequence ID" value="MCP3428916.1"/>
    <property type="molecule type" value="Genomic_DNA"/>
</dbReference>
<dbReference type="GO" id="GO:0005524">
    <property type="term" value="F:ATP binding"/>
    <property type="evidence" value="ECO:0007669"/>
    <property type="project" value="UniProtKB-KW"/>
</dbReference>
<proteinExistence type="predicted"/>
<feature type="transmembrane region" description="Helical" evidence="7">
    <location>
        <begin position="294"/>
        <end position="316"/>
    </location>
</feature>
<dbReference type="SUPFAM" id="SSF90123">
    <property type="entry name" value="ABC transporter transmembrane region"/>
    <property type="match status" value="1"/>
</dbReference>
<dbReference type="Proteomes" id="UP001165413">
    <property type="component" value="Unassembled WGS sequence"/>
</dbReference>
<dbReference type="Gene3D" id="3.40.50.300">
    <property type="entry name" value="P-loop containing nucleotide triphosphate hydrolases"/>
    <property type="match status" value="1"/>
</dbReference>
<dbReference type="Gene3D" id="3.90.70.10">
    <property type="entry name" value="Cysteine proteinases"/>
    <property type="match status" value="1"/>
</dbReference>
<dbReference type="AlphaFoldDB" id="A0AA41X3N5"/>
<dbReference type="GO" id="GO:0005886">
    <property type="term" value="C:plasma membrane"/>
    <property type="evidence" value="ECO:0007669"/>
    <property type="project" value="UniProtKB-SubCell"/>
</dbReference>
<sequence length="715" mass="79928">MSLLSFQYLNFSFRRSVPLILQSEISECGPVCVAMLAGYFGKHIDLAGLRVTCQRLGFSPQGNNLSELITLANELQLNGTALKGEVHELLDVRLPCILHWQLQHFVVLTKITRRNNQYEYHINDPAEGEVVVNAQDFSAAFTGIVLTLAKQDTFQTTAAPKKISFRGLFGHCSGLTKQFAIILTLSFILQLLSLAIPLYTQIIFDEVFALNASALLNSLAIGFTGLVIFQVAISALREWSLVKLQSILGIQLAHNVFAHLLKLPYQYFSKRHIGDIQSRFGSIQSIQERMTSGLLATLIDGIMAFFLIILMFLYAWELALCVVVAVLIYSGIKWVCFYKVQKHQLVLIKHDASLQTHFLETLRHIKTFTLFNLQKRREQTWLVQQSHVVNSGIKVALWHLVLNHLQQIIFGLVNIGVLYLGAKEVLQQGLSMGMLIAFMAYKNQCTQRLTGLVDQLFQFKLLHLHMDRVADIALAEVDSPVVPQGSGELAKIRQESPKRQLELVNVSFAYPGQPPILENINLQVDMGDSVVITGESGSGKTTLLHIMLGLLKPTTGEVRYNGHNIHQMGIRDYRQHIAAVLQGEHLLNGNVLENITMFAEQPNLQKCGKALEQAHMVEALQSLPLGLYTLVGGLGNIFSGGQIQRLLLARALYKEPNILFLDEATSHLDSRTEQQISSVIANLTLTRICIAHRSETIAQFSRKLCLKDGNLNHMV</sequence>
<feature type="transmembrane region" description="Helical" evidence="7">
    <location>
        <begin position="214"/>
        <end position="236"/>
    </location>
</feature>
<evidence type="ECO:0000259" key="9">
    <source>
        <dbReference type="PROSITE" id="PS50929"/>
    </source>
</evidence>
<evidence type="ECO:0000256" key="2">
    <source>
        <dbReference type="ARBA" id="ARBA00022692"/>
    </source>
</evidence>
<keyword evidence="6 7" id="KW-0472">Membrane</keyword>
<comment type="subcellular location">
    <subcellularLocation>
        <location evidence="1">Cell membrane</location>
        <topology evidence="1">Multi-pass membrane protein</topology>
    </subcellularLocation>
</comment>
<dbReference type="GO" id="GO:0006508">
    <property type="term" value="P:proteolysis"/>
    <property type="evidence" value="ECO:0007669"/>
    <property type="project" value="InterPro"/>
</dbReference>
<dbReference type="SUPFAM" id="SSF52540">
    <property type="entry name" value="P-loop containing nucleoside triphosphate hydrolases"/>
    <property type="match status" value="1"/>
</dbReference>
<evidence type="ECO:0000256" key="1">
    <source>
        <dbReference type="ARBA" id="ARBA00004651"/>
    </source>
</evidence>
<dbReference type="InterPro" id="IPR025662">
    <property type="entry name" value="Sigma_54_int_dom_ATP-bd_1"/>
</dbReference>
<evidence type="ECO:0000259" key="10">
    <source>
        <dbReference type="PROSITE" id="PS50990"/>
    </source>
</evidence>
<dbReference type="SMART" id="SM00382">
    <property type="entry name" value="AAA"/>
    <property type="match status" value="1"/>
</dbReference>
<evidence type="ECO:0000256" key="3">
    <source>
        <dbReference type="ARBA" id="ARBA00022741"/>
    </source>
</evidence>
<feature type="domain" description="ABC transmembrane type-1" evidence="9">
    <location>
        <begin position="180"/>
        <end position="461"/>
    </location>
</feature>
<evidence type="ECO:0000256" key="7">
    <source>
        <dbReference type="SAM" id="Phobius"/>
    </source>
</evidence>
<dbReference type="GO" id="GO:0008233">
    <property type="term" value="F:peptidase activity"/>
    <property type="evidence" value="ECO:0007669"/>
    <property type="project" value="InterPro"/>
</dbReference>
<dbReference type="PANTHER" id="PTHR24221">
    <property type="entry name" value="ATP-BINDING CASSETTE SUB-FAMILY B"/>
    <property type="match status" value="1"/>
</dbReference>
<dbReference type="PROSITE" id="PS00211">
    <property type="entry name" value="ABC_TRANSPORTER_1"/>
    <property type="match status" value="1"/>
</dbReference>
<keyword evidence="12" id="KW-1185">Reference proteome</keyword>
<dbReference type="InterPro" id="IPR039421">
    <property type="entry name" value="Type_1_exporter"/>
</dbReference>
<keyword evidence="3" id="KW-0547">Nucleotide-binding</keyword>
<feature type="transmembrane region" description="Helical" evidence="7">
    <location>
        <begin position="322"/>
        <end position="340"/>
    </location>
</feature>
<evidence type="ECO:0000259" key="8">
    <source>
        <dbReference type="PROSITE" id="PS50893"/>
    </source>
</evidence>
<dbReference type="InterPro" id="IPR003593">
    <property type="entry name" value="AAA+_ATPase"/>
</dbReference>
<evidence type="ECO:0000256" key="5">
    <source>
        <dbReference type="ARBA" id="ARBA00022989"/>
    </source>
</evidence>
<evidence type="ECO:0000313" key="11">
    <source>
        <dbReference type="EMBL" id="MCP3428916.1"/>
    </source>
</evidence>
<dbReference type="PROSITE" id="PS50929">
    <property type="entry name" value="ABC_TM1F"/>
    <property type="match status" value="1"/>
</dbReference>
<gene>
    <name evidence="11" type="ORF">NLF92_08140</name>
</gene>
<dbReference type="GO" id="GO:0034040">
    <property type="term" value="F:ATPase-coupled lipid transmembrane transporter activity"/>
    <property type="evidence" value="ECO:0007669"/>
    <property type="project" value="TreeGrafter"/>
</dbReference>
<dbReference type="Pfam" id="PF03412">
    <property type="entry name" value="Peptidase_C39"/>
    <property type="match status" value="1"/>
</dbReference>
<name>A0AA41X3N5_9ALTE</name>
<dbReference type="InterPro" id="IPR005074">
    <property type="entry name" value="Peptidase_C39"/>
</dbReference>
<dbReference type="PROSITE" id="PS00675">
    <property type="entry name" value="SIGMA54_INTERACT_1"/>
    <property type="match status" value="1"/>
</dbReference>
<dbReference type="Pfam" id="PF00005">
    <property type="entry name" value="ABC_tran"/>
    <property type="match status" value="1"/>
</dbReference>
<dbReference type="PROSITE" id="PS50990">
    <property type="entry name" value="PEPTIDASE_C39"/>
    <property type="match status" value="1"/>
</dbReference>
<keyword evidence="2 7" id="KW-0812">Transmembrane</keyword>
<evidence type="ECO:0000313" key="12">
    <source>
        <dbReference type="Proteomes" id="UP001165413"/>
    </source>
</evidence>
<feature type="domain" description="ABC transporter" evidence="8">
    <location>
        <begin position="501"/>
        <end position="715"/>
    </location>
</feature>
<reference evidence="11" key="1">
    <citation type="submission" date="2022-07" db="EMBL/GenBank/DDBJ databases">
        <title>Characterization of the Novel Bacterium Alteromonas immobilis LMIT006 and Alteromonas gregis LMIT007.</title>
        <authorList>
            <person name="Lin X."/>
        </authorList>
    </citation>
    <scope>NUCLEOTIDE SEQUENCE</scope>
    <source>
        <strain evidence="11">LMIT007</strain>
    </source>
</reference>
<dbReference type="PROSITE" id="PS50893">
    <property type="entry name" value="ABC_TRANSPORTER_2"/>
    <property type="match status" value="1"/>
</dbReference>
<keyword evidence="5 7" id="KW-1133">Transmembrane helix</keyword>
<dbReference type="InterPro" id="IPR003439">
    <property type="entry name" value="ABC_transporter-like_ATP-bd"/>
</dbReference>
<dbReference type="GO" id="GO:0140359">
    <property type="term" value="F:ABC-type transporter activity"/>
    <property type="evidence" value="ECO:0007669"/>
    <property type="project" value="InterPro"/>
</dbReference>
<evidence type="ECO:0000256" key="6">
    <source>
        <dbReference type="ARBA" id="ARBA00023136"/>
    </source>
</evidence>
<accession>A0AA41X3N5</accession>